<evidence type="ECO:0000259" key="1">
    <source>
        <dbReference type="PROSITE" id="PS50035"/>
    </source>
</evidence>
<dbReference type="InterPro" id="IPR001736">
    <property type="entry name" value="PLipase_D/transphosphatidylase"/>
</dbReference>
<keyword evidence="2" id="KW-0808">Transferase</keyword>
<proteinExistence type="predicted"/>
<dbReference type="PANTHER" id="PTHR21248">
    <property type="entry name" value="CARDIOLIPIN SYNTHASE"/>
    <property type="match status" value="1"/>
</dbReference>
<feature type="domain" description="PLD phosphodiesterase" evidence="1">
    <location>
        <begin position="129"/>
        <end position="156"/>
    </location>
</feature>
<comment type="caution">
    <text evidence="2">The sequence shown here is derived from an EMBL/GenBank/DDBJ whole genome shotgun (WGS) entry which is preliminary data.</text>
</comment>
<protein>
    <submittedName>
        <fullName evidence="2">Cardiolipin synthase</fullName>
        <ecNumber evidence="2">2.7.8.-</ecNumber>
    </submittedName>
</protein>
<dbReference type="PROSITE" id="PS50035">
    <property type="entry name" value="PLD"/>
    <property type="match status" value="2"/>
</dbReference>
<dbReference type="EMBL" id="JAFBDQ010000002">
    <property type="protein sequence ID" value="MBM7555726.1"/>
    <property type="molecule type" value="Genomic_DNA"/>
</dbReference>
<dbReference type="GO" id="GO:0032049">
    <property type="term" value="P:cardiolipin biosynthetic process"/>
    <property type="evidence" value="ECO:0007669"/>
    <property type="project" value="UniProtKB-ARBA"/>
</dbReference>
<evidence type="ECO:0000313" key="3">
    <source>
        <dbReference type="Proteomes" id="UP000774000"/>
    </source>
</evidence>
<evidence type="ECO:0000313" key="2">
    <source>
        <dbReference type="EMBL" id="MBM7555726.1"/>
    </source>
</evidence>
<dbReference type="InterPro" id="IPR025202">
    <property type="entry name" value="PLD-like_dom"/>
</dbReference>
<dbReference type="RefSeq" id="WP_204700446.1">
    <property type="nucleotide sequence ID" value="NZ_JAFBDQ010000002.1"/>
</dbReference>
<sequence length="367" mass="43084">MEQELLINADEAYSEILTQIRLAQESIHICMYIWRDDKIGNLIAQELLEAANRGVNIKIIKDKAGSVFERVELEKQSFFHKQKNLSSLIKEGILSLLYYRENDVSNDQLTNRKLNQLLEHPNIKIDFEEERHDHSKYFIFDNRTLILGGMNIGDKKSTPQEQKYRDYMIKLTGKEVVAYFFSRLQGKKSCVGQELEFYFNHRESNLYEIKPQVIDLLEQAQERVDIEMAYFGDCDITDKIIEICQRGIEVTIITSRNSNVQRDLNKCVLRKLIKKTGSELTIYLSEQLIHSKFMCIDQQAFFLGSANFNKLGMEQLSELNVLVKNSSQIYQQWKEWRKRHLNECVLISQEEDLDYNKLVALTERVLC</sequence>
<dbReference type="AlphaFoldDB" id="A0A939BR81"/>
<dbReference type="SMART" id="SM00155">
    <property type="entry name" value="PLDc"/>
    <property type="match status" value="2"/>
</dbReference>
<dbReference type="Proteomes" id="UP000774000">
    <property type="component" value="Unassembled WGS sequence"/>
</dbReference>
<dbReference type="Pfam" id="PF13091">
    <property type="entry name" value="PLDc_2"/>
    <property type="match status" value="2"/>
</dbReference>
<name>A0A939BR81_9FIRM</name>
<gene>
    <name evidence="2" type="ORF">JOC47_000551</name>
</gene>
<dbReference type="CDD" id="cd00138">
    <property type="entry name" value="PLDc_SF"/>
    <property type="match status" value="1"/>
</dbReference>
<dbReference type="SUPFAM" id="SSF56024">
    <property type="entry name" value="Phospholipase D/nuclease"/>
    <property type="match status" value="2"/>
</dbReference>
<dbReference type="Gene3D" id="3.30.870.10">
    <property type="entry name" value="Endonuclease Chain A"/>
    <property type="match status" value="2"/>
</dbReference>
<keyword evidence="3" id="KW-1185">Reference proteome</keyword>
<dbReference type="PANTHER" id="PTHR21248:SF12">
    <property type="entry name" value="CARDIOLIPIN SYNTHASE C"/>
    <property type="match status" value="1"/>
</dbReference>
<dbReference type="GO" id="GO:0030572">
    <property type="term" value="F:phosphatidyltransferase activity"/>
    <property type="evidence" value="ECO:0007669"/>
    <property type="project" value="UniProtKB-ARBA"/>
</dbReference>
<dbReference type="EC" id="2.7.8.-" evidence="2"/>
<feature type="domain" description="PLD phosphodiesterase" evidence="1">
    <location>
        <begin position="285"/>
        <end position="312"/>
    </location>
</feature>
<accession>A0A939BR81</accession>
<reference evidence="2" key="1">
    <citation type="submission" date="2021-01" db="EMBL/GenBank/DDBJ databases">
        <title>Genomic Encyclopedia of Type Strains, Phase IV (KMG-IV): sequencing the most valuable type-strain genomes for metagenomic binning, comparative biology and taxonomic classification.</title>
        <authorList>
            <person name="Goeker M."/>
        </authorList>
    </citation>
    <scope>NUCLEOTIDE SEQUENCE</scope>
    <source>
        <strain evidence="2">DSM 23230</strain>
    </source>
</reference>
<organism evidence="2 3">
    <name type="scientific">Halanaerobacter jeridensis</name>
    <dbReference type="NCBI Taxonomy" id="706427"/>
    <lineage>
        <taxon>Bacteria</taxon>
        <taxon>Bacillati</taxon>
        <taxon>Bacillota</taxon>
        <taxon>Clostridia</taxon>
        <taxon>Halanaerobiales</taxon>
        <taxon>Halobacteroidaceae</taxon>
        <taxon>Halanaerobacter</taxon>
    </lineage>
</organism>